<evidence type="ECO:0000313" key="2">
    <source>
        <dbReference type="EMBL" id="GAA0871922.1"/>
    </source>
</evidence>
<evidence type="ECO:0000313" key="3">
    <source>
        <dbReference type="Proteomes" id="UP001500507"/>
    </source>
</evidence>
<protein>
    <submittedName>
        <fullName evidence="2">DUF4260 domain-containing protein</fullName>
    </submittedName>
</protein>
<keyword evidence="1" id="KW-0812">Transmembrane</keyword>
<dbReference type="EMBL" id="BAAAFG010000012">
    <property type="protein sequence ID" value="GAA0871922.1"/>
    <property type="molecule type" value="Genomic_DNA"/>
</dbReference>
<dbReference type="InterPro" id="IPR025356">
    <property type="entry name" value="DUF4260"/>
</dbReference>
<name>A0ABN1MFI6_9FLAO</name>
<organism evidence="2 3">
    <name type="scientific">Gangjinia marincola</name>
    <dbReference type="NCBI Taxonomy" id="578463"/>
    <lineage>
        <taxon>Bacteria</taxon>
        <taxon>Pseudomonadati</taxon>
        <taxon>Bacteroidota</taxon>
        <taxon>Flavobacteriia</taxon>
        <taxon>Flavobacteriales</taxon>
        <taxon>Flavobacteriaceae</taxon>
        <taxon>Gangjinia</taxon>
    </lineage>
</organism>
<feature type="transmembrane region" description="Helical" evidence="1">
    <location>
        <begin position="12"/>
        <end position="36"/>
    </location>
</feature>
<gene>
    <name evidence="2" type="ORF">GCM10009117_10680</name>
</gene>
<keyword evidence="3" id="KW-1185">Reference proteome</keyword>
<keyword evidence="1" id="KW-0472">Membrane</keyword>
<sequence length="118" mass="13470">MKTLLNLEEIATLIFAILLFSFTDIAWWWYAALFLAPDIGMLGYLINTKFGAISYNLFHHKGVAFMVIAAGLYFLDEWLVLTGSVLLGHSAFDRILGYGLKYPDHFKHTHLGWTNNKN</sequence>
<dbReference type="Pfam" id="PF14079">
    <property type="entry name" value="DUF4260"/>
    <property type="match status" value="1"/>
</dbReference>
<accession>A0ABN1MFI6</accession>
<dbReference type="Proteomes" id="UP001500507">
    <property type="component" value="Unassembled WGS sequence"/>
</dbReference>
<evidence type="ECO:0000256" key="1">
    <source>
        <dbReference type="SAM" id="Phobius"/>
    </source>
</evidence>
<dbReference type="RefSeq" id="WP_343764739.1">
    <property type="nucleotide sequence ID" value="NZ_BAAAFG010000012.1"/>
</dbReference>
<reference evidence="2 3" key="1">
    <citation type="journal article" date="2019" name="Int. J. Syst. Evol. Microbiol.">
        <title>The Global Catalogue of Microorganisms (GCM) 10K type strain sequencing project: providing services to taxonomists for standard genome sequencing and annotation.</title>
        <authorList>
            <consortium name="The Broad Institute Genomics Platform"/>
            <consortium name="The Broad Institute Genome Sequencing Center for Infectious Disease"/>
            <person name="Wu L."/>
            <person name="Ma J."/>
        </authorList>
    </citation>
    <scope>NUCLEOTIDE SEQUENCE [LARGE SCALE GENOMIC DNA]</scope>
    <source>
        <strain evidence="2 3">JCM 16082</strain>
    </source>
</reference>
<keyword evidence="1" id="KW-1133">Transmembrane helix</keyword>
<proteinExistence type="predicted"/>
<comment type="caution">
    <text evidence="2">The sequence shown here is derived from an EMBL/GenBank/DDBJ whole genome shotgun (WGS) entry which is preliminary data.</text>
</comment>